<dbReference type="Gene3D" id="2.60.40.1180">
    <property type="entry name" value="Golgi alpha-mannosidase II"/>
    <property type="match status" value="1"/>
</dbReference>
<dbReference type="FunFam" id="3.20.20.70:FF:000197">
    <property type="entry name" value="Alpha-galactosidase"/>
    <property type="match status" value="1"/>
</dbReference>
<feature type="domain" description="Alpha galactosidase C-terminal" evidence="6">
    <location>
        <begin position="307"/>
        <end position="381"/>
    </location>
</feature>
<evidence type="ECO:0000259" key="6">
    <source>
        <dbReference type="Pfam" id="PF17801"/>
    </source>
</evidence>
<evidence type="ECO:0000313" key="7">
    <source>
        <dbReference type="EMBL" id="GIG48006.1"/>
    </source>
</evidence>
<dbReference type="PRINTS" id="PR00740">
    <property type="entry name" value="GLHYDRLASE27"/>
</dbReference>
<dbReference type="GO" id="GO:0005975">
    <property type="term" value="P:carbohydrate metabolic process"/>
    <property type="evidence" value="ECO:0007669"/>
    <property type="project" value="InterPro"/>
</dbReference>
<dbReference type="Gene3D" id="3.20.20.70">
    <property type="entry name" value="Aldolase class I"/>
    <property type="match status" value="1"/>
</dbReference>
<evidence type="ECO:0000256" key="3">
    <source>
        <dbReference type="ARBA" id="ARBA00022801"/>
    </source>
</evidence>
<evidence type="ECO:0000256" key="2">
    <source>
        <dbReference type="ARBA" id="ARBA00022729"/>
    </source>
</evidence>
<dbReference type="Pfam" id="PF16499">
    <property type="entry name" value="Melibiase_2"/>
    <property type="match status" value="1"/>
</dbReference>
<sequence>MTLAHLPTPPMGWNSWNTFGPTVDEALIRQTADALVSTGLRDLGYRYVNIDDHWQGGRNGAGRLVPHPERFAGGIGALADYVHERGLKLGIYSDAAELTCGGEAASLGREELDAETFAAWQVDYLKYDYCHAPVDRGTAVLRYTAMGRALQATGRDIVYSVCEWGGREPWLWAAQAGGQLWRTTGDICDSWHGGERVDQHGIDEIGFDLQRGLERFAGPGRWNDPDLLVVGMGGRGHVAGDMGFGGCSVEEYRTHFSLWCMLAAPLIIGADVRSLDETTAAILSNREVIALNQDGLGRQGWRAGTRDGVEIWLKPLLFGDVGVALFNRTGQDVATAATLGDLGLHGEYGVRDLWAHEDLPPLTDAALTARLPGHGCAVYRLTPHGTARMSIHPAR</sequence>
<dbReference type="AlphaFoldDB" id="A0A919PRH8"/>
<keyword evidence="2" id="KW-0732">Signal</keyword>
<reference evidence="7" key="1">
    <citation type="submission" date="2021-01" db="EMBL/GenBank/DDBJ databases">
        <title>Whole genome shotgun sequence of Dactylosporangium siamense NBRC 106093.</title>
        <authorList>
            <person name="Komaki H."/>
            <person name="Tamura T."/>
        </authorList>
    </citation>
    <scope>NUCLEOTIDE SEQUENCE</scope>
    <source>
        <strain evidence="7">NBRC 106093</strain>
    </source>
</reference>
<protein>
    <recommendedName>
        <fullName evidence="5">Alpha-galactosidase</fullName>
        <ecNumber evidence="5">3.2.1.22</ecNumber>
    </recommendedName>
    <alternativeName>
        <fullName evidence="5">Melibiase</fullName>
    </alternativeName>
</protein>
<dbReference type="Proteomes" id="UP000660611">
    <property type="component" value="Unassembled WGS sequence"/>
</dbReference>
<proteinExistence type="inferred from homology"/>
<evidence type="ECO:0000256" key="4">
    <source>
        <dbReference type="ARBA" id="ARBA00023295"/>
    </source>
</evidence>
<dbReference type="InterPro" id="IPR017853">
    <property type="entry name" value="GH"/>
</dbReference>
<evidence type="ECO:0000256" key="5">
    <source>
        <dbReference type="RuleBase" id="RU361168"/>
    </source>
</evidence>
<keyword evidence="4 5" id="KW-0326">Glycosidase</keyword>
<dbReference type="InterPro" id="IPR013785">
    <property type="entry name" value="Aldolase_TIM"/>
</dbReference>
<comment type="caution">
    <text evidence="7">The sequence shown here is derived from an EMBL/GenBank/DDBJ whole genome shotgun (WGS) entry which is preliminary data.</text>
</comment>
<comment type="catalytic activity">
    <reaction evidence="5">
        <text>Hydrolysis of terminal, non-reducing alpha-D-galactose residues in alpha-D-galactosides, including galactose oligosaccharides, galactomannans and galactolipids.</text>
        <dbReference type="EC" id="3.2.1.22"/>
    </reaction>
</comment>
<dbReference type="Pfam" id="PF17801">
    <property type="entry name" value="Melibiase_C"/>
    <property type="match status" value="1"/>
</dbReference>
<name>A0A919PRH8_9ACTN</name>
<dbReference type="GO" id="GO:0004557">
    <property type="term" value="F:alpha-galactosidase activity"/>
    <property type="evidence" value="ECO:0007669"/>
    <property type="project" value="UniProtKB-EC"/>
</dbReference>
<dbReference type="EMBL" id="BONQ01000091">
    <property type="protein sequence ID" value="GIG48006.1"/>
    <property type="molecule type" value="Genomic_DNA"/>
</dbReference>
<dbReference type="InterPro" id="IPR000111">
    <property type="entry name" value="Glyco_hydro_27/36_CS"/>
</dbReference>
<dbReference type="PANTHER" id="PTHR11452:SF75">
    <property type="entry name" value="ALPHA-GALACTOSIDASE MEL1"/>
    <property type="match status" value="1"/>
</dbReference>
<dbReference type="PROSITE" id="PS00512">
    <property type="entry name" value="ALPHA_GALACTOSIDASE"/>
    <property type="match status" value="1"/>
</dbReference>
<evidence type="ECO:0000256" key="1">
    <source>
        <dbReference type="ARBA" id="ARBA00009743"/>
    </source>
</evidence>
<dbReference type="PANTHER" id="PTHR11452">
    <property type="entry name" value="ALPHA-GALACTOSIDASE/ALPHA-N-ACETYLGALACTOSAMINIDASE"/>
    <property type="match status" value="1"/>
</dbReference>
<dbReference type="InterPro" id="IPR002241">
    <property type="entry name" value="Glyco_hydro_27"/>
</dbReference>
<dbReference type="SUPFAM" id="SSF51445">
    <property type="entry name" value="(Trans)glycosidases"/>
    <property type="match status" value="1"/>
</dbReference>
<keyword evidence="3 5" id="KW-0378">Hydrolase</keyword>
<dbReference type="CDD" id="cd14792">
    <property type="entry name" value="GH27"/>
    <property type="match status" value="1"/>
</dbReference>
<organism evidence="7 8">
    <name type="scientific">Dactylosporangium siamense</name>
    <dbReference type="NCBI Taxonomy" id="685454"/>
    <lineage>
        <taxon>Bacteria</taxon>
        <taxon>Bacillati</taxon>
        <taxon>Actinomycetota</taxon>
        <taxon>Actinomycetes</taxon>
        <taxon>Micromonosporales</taxon>
        <taxon>Micromonosporaceae</taxon>
        <taxon>Dactylosporangium</taxon>
    </lineage>
</organism>
<dbReference type="SUPFAM" id="SSF51011">
    <property type="entry name" value="Glycosyl hydrolase domain"/>
    <property type="match status" value="1"/>
</dbReference>
<keyword evidence="5" id="KW-1015">Disulfide bond</keyword>
<dbReference type="EC" id="3.2.1.22" evidence="5"/>
<dbReference type="RefSeq" id="WP_203849719.1">
    <property type="nucleotide sequence ID" value="NZ_BAAAVW010000021.1"/>
</dbReference>
<accession>A0A919PRH8</accession>
<comment type="similarity">
    <text evidence="1 5">Belongs to the glycosyl hydrolase 27 family.</text>
</comment>
<dbReference type="InterPro" id="IPR041233">
    <property type="entry name" value="Melibiase_C"/>
</dbReference>
<gene>
    <name evidence="7" type="ORF">Dsi01nite_060470</name>
</gene>
<evidence type="ECO:0000313" key="8">
    <source>
        <dbReference type="Proteomes" id="UP000660611"/>
    </source>
</evidence>
<keyword evidence="8" id="KW-1185">Reference proteome</keyword>
<dbReference type="InterPro" id="IPR013780">
    <property type="entry name" value="Glyco_hydro_b"/>
</dbReference>